<proteinExistence type="predicted"/>
<dbReference type="EMBL" id="JAYLVJ010000073">
    <property type="protein sequence ID" value="MEO1759295.1"/>
    <property type="molecule type" value="Genomic_DNA"/>
</dbReference>
<comment type="caution">
    <text evidence="1">The sequence shown here is derived from an EMBL/GenBank/DDBJ whole genome shotgun (WGS) entry which is preliminary data.</text>
</comment>
<dbReference type="RefSeq" id="WP_052306255.1">
    <property type="nucleotide sequence ID" value="NZ_JAKUCO010000070.1"/>
</dbReference>
<keyword evidence="2" id="KW-1185">Reference proteome</keyword>
<evidence type="ECO:0000313" key="2">
    <source>
        <dbReference type="Proteomes" id="UP001462961"/>
    </source>
</evidence>
<sequence>MQQIAIERGGRCLSAEYLGVKVRLSWECHRGHVWEASPDSILNGPSWCPNCAILEKTKKQHLRLKYDYEGSM</sequence>
<reference evidence="1 2" key="1">
    <citation type="submission" date="2024-01" db="EMBL/GenBank/DDBJ databases">
        <title>The diversity of rhizobia nodulating Mimosa spp. in eleven states of Brazil covering several biomes is determined by host plant, location, and edaphic factors.</title>
        <authorList>
            <person name="Rouws L."/>
            <person name="Barauna A."/>
            <person name="Beukes C."/>
            <person name="De Faria S.M."/>
            <person name="Gross E."/>
            <person name="Dos Reis Junior F.B."/>
            <person name="Simon M."/>
            <person name="Maluk M."/>
            <person name="Odee D.W."/>
            <person name="Kenicer G."/>
            <person name="Young J.P.W."/>
            <person name="Reis V.M."/>
            <person name="Zilli J."/>
            <person name="James E.K."/>
        </authorList>
    </citation>
    <scope>NUCLEOTIDE SEQUENCE [LARGE SCALE GENOMIC DNA]</scope>
    <source>
        <strain evidence="1 2">JHI1651</strain>
    </source>
</reference>
<dbReference type="Proteomes" id="UP001462961">
    <property type="component" value="Unassembled WGS sequence"/>
</dbReference>
<gene>
    <name evidence="1" type="ORF">VOI32_35990</name>
</gene>
<protein>
    <submittedName>
        <fullName evidence="1">Zinc-ribbon domain-containing protein</fullName>
    </submittedName>
</protein>
<organism evidence="1 2">
    <name type="scientific">Paraburkholderia caribensis</name>
    <dbReference type="NCBI Taxonomy" id="75105"/>
    <lineage>
        <taxon>Bacteria</taxon>
        <taxon>Pseudomonadati</taxon>
        <taxon>Pseudomonadota</taxon>
        <taxon>Betaproteobacteria</taxon>
        <taxon>Burkholderiales</taxon>
        <taxon>Burkholderiaceae</taxon>
        <taxon>Paraburkholderia</taxon>
    </lineage>
</organism>
<name>A0ABV0E9K3_9BURK</name>
<accession>A0ABV0E9K3</accession>
<evidence type="ECO:0000313" key="1">
    <source>
        <dbReference type="EMBL" id="MEO1759295.1"/>
    </source>
</evidence>